<dbReference type="InParanoid" id="A0A2P5A793"/>
<protein>
    <submittedName>
        <fullName evidence="3">Uncharacterized protein</fullName>
    </submittedName>
</protein>
<proteinExistence type="predicted"/>
<feature type="chain" id="PRO_5015136808" evidence="2">
    <location>
        <begin position="22"/>
        <end position="181"/>
    </location>
</feature>
<dbReference type="Proteomes" id="UP000237000">
    <property type="component" value="Unassembled WGS sequence"/>
</dbReference>
<comment type="caution">
    <text evidence="3">The sequence shown here is derived from an EMBL/GenBank/DDBJ whole genome shotgun (WGS) entry which is preliminary data.</text>
</comment>
<keyword evidence="2" id="KW-0732">Signal</keyword>
<dbReference type="EMBL" id="JXTC01001124">
    <property type="protein sequence ID" value="PON32389.1"/>
    <property type="molecule type" value="Genomic_DNA"/>
</dbReference>
<sequence length="181" mass="19592">MALTRFLCPLLLLSLLVIASARGINDDNIGSTKNGSPSPSDTASSGVDDILSNLGDVIDGPKDDIIYDDVGGVLSGLGLDSDGSITDQLDEITDAVIFHGGEQGDPGRNNNGNDITPAPSRYEKPYQQVPEHNTNYNYNNNIAPTASHYYQKPNQQVPEHNINYNYNNIAPTASHYYQKPN</sequence>
<feature type="signal peptide" evidence="2">
    <location>
        <begin position="1"/>
        <end position="21"/>
    </location>
</feature>
<reference evidence="4" key="1">
    <citation type="submission" date="2016-06" db="EMBL/GenBank/DDBJ databases">
        <title>Parallel loss of symbiosis genes in relatives of nitrogen-fixing non-legume Parasponia.</title>
        <authorList>
            <person name="Van Velzen R."/>
            <person name="Holmer R."/>
            <person name="Bu F."/>
            <person name="Rutten L."/>
            <person name="Van Zeijl A."/>
            <person name="Liu W."/>
            <person name="Santuari L."/>
            <person name="Cao Q."/>
            <person name="Sharma T."/>
            <person name="Shen D."/>
            <person name="Roswanjaya Y."/>
            <person name="Wardhani T."/>
            <person name="Kalhor M.S."/>
            <person name="Jansen J."/>
            <person name="Van den Hoogen J."/>
            <person name="Gungor B."/>
            <person name="Hartog M."/>
            <person name="Hontelez J."/>
            <person name="Verver J."/>
            <person name="Yang W.-C."/>
            <person name="Schijlen E."/>
            <person name="Repin R."/>
            <person name="Schilthuizen M."/>
            <person name="Schranz E."/>
            <person name="Heidstra R."/>
            <person name="Miyata K."/>
            <person name="Fedorova E."/>
            <person name="Kohlen W."/>
            <person name="Bisseling T."/>
            <person name="Smit S."/>
            <person name="Geurts R."/>
        </authorList>
    </citation>
    <scope>NUCLEOTIDE SEQUENCE [LARGE SCALE GENOMIC DNA]</scope>
    <source>
        <strain evidence="4">cv. RG33-2</strain>
    </source>
</reference>
<evidence type="ECO:0000313" key="3">
    <source>
        <dbReference type="EMBL" id="PON32389.1"/>
    </source>
</evidence>
<accession>A0A2P5A793</accession>
<name>A0A2P5A793_TREOI</name>
<dbReference type="AlphaFoldDB" id="A0A2P5A793"/>
<feature type="compositionally biased region" description="Polar residues" evidence="1">
    <location>
        <begin position="28"/>
        <end position="45"/>
    </location>
</feature>
<feature type="region of interest" description="Disordered" evidence="1">
    <location>
        <begin position="27"/>
        <end position="48"/>
    </location>
</feature>
<organism evidence="3 4">
    <name type="scientific">Trema orientale</name>
    <name type="common">Charcoal tree</name>
    <name type="synonym">Celtis orientalis</name>
    <dbReference type="NCBI Taxonomy" id="63057"/>
    <lineage>
        <taxon>Eukaryota</taxon>
        <taxon>Viridiplantae</taxon>
        <taxon>Streptophyta</taxon>
        <taxon>Embryophyta</taxon>
        <taxon>Tracheophyta</taxon>
        <taxon>Spermatophyta</taxon>
        <taxon>Magnoliopsida</taxon>
        <taxon>eudicotyledons</taxon>
        <taxon>Gunneridae</taxon>
        <taxon>Pentapetalae</taxon>
        <taxon>rosids</taxon>
        <taxon>fabids</taxon>
        <taxon>Rosales</taxon>
        <taxon>Cannabaceae</taxon>
        <taxon>Trema</taxon>
    </lineage>
</organism>
<evidence type="ECO:0000256" key="2">
    <source>
        <dbReference type="SAM" id="SignalP"/>
    </source>
</evidence>
<evidence type="ECO:0000313" key="4">
    <source>
        <dbReference type="Proteomes" id="UP000237000"/>
    </source>
</evidence>
<gene>
    <name evidence="3" type="ORF">TorRG33x02_356440</name>
</gene>
<keyword evidence="4" id="KW-1185">Reference proteome</keyword>
<evidence type="ECO:0000256" key="1">
    <source>
        <dbReference type="SAM" id="MobiDB-lite"/>
    </source>
</evidence>